<accession>A0A2R8BEE0</accession>
<evidence type="ECO:0000313" key="2">
    <source>
        <dbReference type="Proteomes" id="UP000244880"/>
    </source>
</evidence>
<dbReference type="AlphaFoldDB" id="A0A2R8BEE0"/>
<proteinExistence type="predicted"/>
<dbReference type="Gene3D" id="3.40.50.300">
    <property type="entry name" value="P-loop containing nucleotide triphosphate hydrolases"/>
    <property type="match status" value="1"/>
</dbReference>
<evidence type="ECO:0008006" key="3">
    <source>
        <dbReference type="Google" id="ProtNLM"/>
    </source>
</evidence>
<keyword evidence="2" id="KW-1185">Reference proteome</keyword>
<name>A0A2R8BEE0_9RHOB</name>
<protein>
    <recommendedName>
        <fullName evidence="3">Sulfotransferase domain-containing protein</fullName>
    </recommendedName>
</protein>
<reference evidence="1 2" key="1">
    <citation type="submission" date="2018-03" db="EMBL/GenBank/DDBJ databases">
        <authorList>
            <person name="Keele B.F."/>
        </authorList>
    </citation>
    <scope>NUCLEOTIDE SEQUENCE [LARGE SCALE GENOMIC DNA]</scope>
    <source>
        <strain evidence="1 2">CECT 8599</strain>
    </source>
</reference>
<gene>
    <name evidence="1" type="ORF">ASD8599_02168</name>
</gene>
<evidence type="ECO:0000313" key="1">
    <source>
        <dbReference type="EMBL" id="SPH21414.1"/>
    </source>
</evidence>
<sequence length="284" mass="32639">MGNGNYVAIIGPPRSGTTWLFRFLREHPGVFVPFIKEINWFNIATGKANENQVANVQRQYELIRDRRAAQGLDLGVQGQERKERAEMRTDADFRAFFEKRAHGDTPYFDISPGYAGLDVDGFKRMNDTFSNAKIVLLLRNKPDRAWSVVHHVKKRRFPEADLQFVINYLSSAADGPMTKLLSEIYATVLQAFAPSHVHCMYTEELFDPQTQQRVLDDLCHFVGARPHLVGDFEYSQNRGTYDQMSFGFRKEATLKGAADYAWAEQIMGYLPPLWQKDRDRYLSG</sequence>
<dbReference type="EMBL" id="OMOR01000001">
    <property type="protein sequence ID" value="SPH21414.1"/>
    <property type="molecule type" value="Genomic_DNA"/>
</dbReference>
<dbReference type="Proteomes" id="UP000244880">
    <property type="component" value="Unassembled WGS sequence"/>
</dbReference>
<dbReference type="Pfam" id="PF13469">
    <property type="entry name" value="Sulfotransfer_3"/>
    <property type="match status" value="1"/>
</dbReference>
<dbReference type="SUPFAM" id="SSF52540">
    <property type="entry name" value="P-loop containing nucleoside triphosphate hydrolases"/>
    <property type="match status" value="1"/>
</dbReference>
<dbReference type="InterPro" id="IPR027417">
    <property type="entry name" value="P-loop_NTPase"/>
</dbReference>
<organism evidence="1 2">
    <name type="scientific">Ascidiaceihabitans donghaensis</name>
    <dbReference type="NCBI Taxonomy" id="1510460"/>
    <lineage>
        <taxon>Bacteria</taxon>
        <taxon>Pseudomonadati</taxon>
        <taxon>Pseudomonadota</taxon>
        <taxon>Alphaproteobacteria</taxon>
        <taxon>Rhodobacterales</taxon>
        <taxon>Paracoccaceae</taxon>
        <taxon>Ascidiaceihabitans</taxon>
    </lineage>
</organism>
<dbReference type="RefSeq" id="WP_108828486.1">
    <property type="nucleotide sequence ID" value="NZ_OMOR01000001.1"/>
</dbReference>
<dbReference type="OrthoDB" id="981508at2"/>